<dbReference type="GO" id="GO:0008289">
    <property type="term" value="F:lipid binding"/>
    <property type="evidence" value="ECO:0007669"/>
    <property type="project" value="UniProtKB-KW"/>
</dbReference>
<evidence type="ECO:0000256" key="1">
    <source>
        <dbReference type="ARBA" id="ARBA00004370"/>
    </source>
</evidence>
<evidence type="ECO:0000256" key="6">
    <source>
        <dbReference type="ARBA" id="ARBA00023121"/>
    </source>
</evidence>
<dbReference type="GO" id="GO:0044233">
    <property type="term" value="C:mitochondria-associated endoplasmic reticulum membrane contact site"/>
    <property type="evidence" value="ECO:0007669"/>
    <property type="project" value="InterPro"/>
</dbReference>
<evidence type="ECO:0000256" key="7">
    <source>
        <dbReference type="ARBA" id="ARBA00023136"/>
    </source>
</evidence>
<dbReference type="CDD" id="cd20825">
    <property type="entry name" value="C1_PDZD8"/>
    <property type="match status" value="1"/>
</dbReference>
<dbReference type="Proteomes" id="UP000245119">
    <property type="component" value="Linkage Group LG3"/>
</dbReference>
<keyword evidence="9" id="KW-1133">Transmembrane helix</keyword>
<dbReference type="PANTHER" id="PTHR21519">
    <property type="entry name" value="PDZ DOMAIN-CONTAINING PROTEIN 8"/>
    <property type="match status" value="1"/>
</dbReference>
<dbReference type="EMBL" id="PZQS01000003">
    <property type="protein sequence ID" value="PVD34286.1"/>
    <property type="molecule type" value="Genomic_DNA"/>
</dbReference>
<feature type="compositionally biased region" description="Basic and acidic residues" evidence="8">
    <location>
        <begin position="551"/>
        <end position="562"/>
    </location>
</feature>
<dbReference type="SUPFAM" id="SSF49562">
    <property type="entry name" value="C2 domain (Calcium/lipid-binding domain, CaLB)"/>
    <property type="match status" value="1"/>
</dbReference>
<keyword evidence="2" id="KW-0813">Transport</keyword>
<feature type="region of interest" description="Disordered" evidence="8">
    <location>
        <begin position="533"/>
        <end position="567"/>
    </location>
</feature>
<feature type="domain" description="SMP-LTD" evidence="12">
    <location>
        <begin position="64"/>
        <end position="252"/>
    </location>
</feature>
<dbReference type="CDD" id="cd21674">
    <property type="entry name" value="SMP_PDZD8"/>
    <property type="match status" value="1"/>
</dbReference>
<evidence type="ECO:0000259" key="12">
    <source>
        <dbReference type="PROSITE" id="PS51847"/>
    </source>
</evidence>
<dbReference type="InterPro" id="IPR035892">
    <property type="entry name" value="C2_domain_sf"/>
</dbReference>
<keyword evidence="7 9" id="KW-0472">Membrane</keyword>
<dbReference type="GO" id="GO:0006869">
    <property type="term" value="P:lipid transport"/>
    <property type="evidence" value="ECO:0007669"/>
    <property type="project" value="UniProtKB-KW"/>
</dbReference>
<gene>
    <name evidence="13" type="ORF">C0Q70_05555</name>
</gene>
<dbReference type="Pfam" id="PF26547">
    <property type="entry name" value="PDZD8_N"/>
    <property type="match status" value="1"/>
</dbReference>
<keyword evidence="5" id="KW-0445">Lipid transport</keyword>
<dbReference type="SUPFAM" id="SSF50156">
    <property type="entry name" value="PDZ domain-like"/>
    <property type="match status" value="1"/>
</dbReference>
<dbReference type="OrthoDB" id="10004596at2759"/>
<dbReference type="Pfam" id="PF00130">
    <property type="entry name" value="C1_1"/>
    <property type="match status" value="1"/>
</dbReference>
<evidence type="ECO:0000256" key="5">
    <source>
        <dbReference type="ARBA" id="ARBA00023055"/>
    </source>
</evidence>
<keyword evidence="4" id="KW-0862">Zinc</keyword>
<dbReference type="PROSITE" id="PS51847">
    <property type="entry name" value="SMP"/>
    <property type="match status" value="1"/>
</dbReference>
<feature type="compositionally biased region" description="Polar residues" evidence="8">
    <location>
        <begin position="533"/>
        <end position="549"/>
    </location>
</feature>
<dbReference type="GO" id="GO:0005739">
    <property type="term" value="C:mitochondrion"/>
    <property type="evidence" value="ECO:0007669"/>
    <property type="project" value="GOC"/>
</dbReference>
<name>A0A2T7PLH9_POMCA</name>
<keyword evidence="9" id="KW-0812">Transmembrane</keyword>
<dbReference type="InterPro" id="IPR058801">
    <property type="entry name" value="PDZD8_N"/>
</dbReference>
<keyword evidence="6" id="KW-0446">Lipid-binding</keyword>
<comment type="caution">
    <text evidence="13">The sequence shown here is derived from an EMBL/GenBank/DDBJ whole genome shotgun (WGS) entry which is preliminary data.</text>
</comment>
<protein>
    <recommendedName>
        <fullName evidence="15">PDZ domain-containing protein 8</fullName>
    </recommendedName>
</protein>
<evidence type="ECO:0000256" key="8">
    <source>
        <dbReference type="SAM" id="MobiDB-lite"/>
    </source>
</evidence>
<feature type="compositionally biased region" description="Polar residues" evidence="8">
    <location>
        <begin position="883"/>
        <end position="897"/>
    </location>
</feature>
<evidence type="ECO:0000259" key="11">
    <source>
        <dbReference type="PROSITE" id="PS50106"/>
    </source>
</evidence>
<feature type="domain" description="PDZ" evidence="11">
    <location>
        <begin position="323"/>
        <end position="406"/>
    </location>
</feature>
<dbReference type="InterPro" id="IPR046349">
    <property type="entry name" value="C1-like_sf"/>
</dbReference>
<dbReference type="InterPro" id="IPR036034">
    <property type="entry name" value="PDZ_sf"/>
</dbReference>
<keyword evidence="14" id="KW-1185">Reference proteome</keyword>
<evidence type="ECO:0000313" key="13">
    <source>
        <dbReference type="EMBL" id="PVD34286.1"/>
    </source>
</evidence>
<evidence type="ECO:0000259" key="10">
    <source>
        <dbReference type="PROSITE" id="PS50081"/>
    </source>
</evidence>
<evidence type="ECO:0000256" key="4">
    <source>
        <dbReference type="ARBA" id="ARBA00022833"/>
    </source>
</evidence>
<dbReference type="SMART" id="SM00228">
    <property type="entry name" value="PDZ"/>
    <property type="match status" value="1"/>
</dbReference>
<dbReference type="GO" id="GO:0016020">
    <property type="term" value="C:membrane"/>
    <property type="evidence" value="ECO:0007669"/>
    <property type="project" value="UniProtKB-SubCell"/>
</dbReference>
<dbReference type="Gene3D" id="2.30.42.10">
    <property type="match status" value="1"/>
</dbReference>
<dbReference type="InterPro" id="IPR001478">
    <property type="entry name" value="PDZ"/>
</dbReference>
<organism evidence="13 14">
    <name type="scientific">Pomacea canaliculata</name>
    <name type="common">Golden apple snail</name>
    <dbReference type="NCBI Taxonomy" id="400727"/>
    <lineage>
        <taxon>Eukaryota</taxon>
        <taxon>Metazoa</taxon>
        <taxon>Spiralia</taxon>
        <taxon>Lophotrochozoa</taxon>
        <taxon>Mollusca</taxon>
        <taxon>Gastropoda</taxon>
        <taxon>Caenogastropoda</taxon>
        <taxon>Architaenioglossa</taxon>
        <taxon>Ampullarioidea</taxon>
        <taxon>Ampullariidae</taxon>
        <taxon>Pomacea</taxon>
    </lineage>
</organism>
<keyword evidence="3" id="KW-0479">Metal-binding</keyword>
<dbReference type="AlphaFoldDB" id="A0A2T7PLH9"/>
<dbReference type="STRING" id="400727.A0A2T7PLH9"/>
<sequence length="1104" mass="122849">MLLEVALLSLVAGAVLTVAVQMFFVRWYLYRTPPQPPPYKDHYPKISVPQGLKEKFKATEKGQDQESCFWLNLFGHFLFQELRDTNIVRRWVKQKLNVEFEELLQSTSGKFLAQIILRDFSLGTGFPLVGGVSVQDISIDEEDVVQRLDIHVDVDYNGGFTLGVDVLLPFSKTAFVSVTIQHLSGRGRLQLTRQPYTHWSFSFLQEPEVQFDVESHFEGHPLPQVGSLVINQLRRVIRQKHTLPNHKMRFKPLFQKPEALPPAIRLELGGQSISSGRLCITFIRCTRLPLVAHEATLYCILCADTKPWKEIVRGQSRVWVLHDVEVIKALGESIGMTFKDIYNLDRRGIVVTVDIVQVDSAAARADIRKDDVLVSVGTSRITSSKQAAKLIKNAGDRFTIRLERPHVKLPQDARFQEEAVFLKDMDGAKTDTKTEENEGFINISVQHTASDSVLVTAGGRQAKEQEFLILDDGGIAGPSGGLKPSTIIHQSHSAVELLKPSLDIPGRAGSPRVRHNLTVPSIHSLATGKVVANETTKNLQPSHTKSAQGSPRRDHSPSPAHEHSHHAAYRHKVGEEAFGGTGADSDSDEEAFPIMKTREVPATRNPRWHDPLTFDLSNHHTYLNVCVWCHLRDTTDFRSEKSSSSSSQSSDDILMGQVSVPINIIVLHCLMTLRGHTKQTLQLQPGDVKVGASQSAGGRIGLEHHRCYGDITLHFQFTPTKLSLQQQRMLAADLDPENSTGVRIVPATSDSSQDELGSDLDIGLYEGKHLFSKAQFNSATYCNFCGKKIWLKVAFQCSLCGMICHKKCIDKCRAETLCSDDGPRRRNAPGEFWRTPLASLKQPETLMNAHLPQSHTRGTRFLSKFSKEPVSTGTEKDGVKATKGQQSVGSPQISTKSQPKDEAKFPHDSQFHQDTLDDAAITSAKEMGRQLFSHMDISSRKAKLDVLVNKTQEEINQEIANKIALNKQLQTAETHTSRTSLNATITNSNNKIESLMLLQLQYCAGLQHCLDQEEEQRQQAQANAVADLAVLQNISMSPQAKESIASLTPAECKDDIPAEDGQEAVDFEEQTASAVAQVLNKVIHFDDDSSLSDENNEDEEDTWR</sequence>
<dbReference type="PROSITE" id="PS00479">
    <property type="entry name" value="ZF_DAG_PE_1"/>
    <property type="match status" value="1"/>
</dbReference>
<dbReference type="InterPro" id="IPR002219">
    <property type="entry name" value="PKC_DAG/PE"/>
</dbReference>
<feature type="region of interest" description="Disordered" evidence="8">
    <location>
        <begin position="864"/>
        <end position="908"/>
    </location>
</feature>
<evidence type="ECO:0000256" key="3">
    <source>
        <dbReference type="ARBA" id="ARBA00022723"/>
    </source>
</evidence>
<feature type="domain" description="Phorbol-ester/DAG-type" evidence="10">
    <location>
        <begin position="768"/>
        <end position="818"/>
    </location>
</feature>
<evidence type="ECO:0000256" key="2">
    <source>
        <dbReference type="ARBA" id="ARBA00022448"/>
    </source>
</evidence>
<dbReference type="SUPFAM" id="SSF57889">
    <property type="entry name" value="Cysteine-rich domain"/>
    <property type="match status" value="1"/>
</dbReference>
<dbReference type="Gene3D" id="3.30.60.20">
    <property type="match status" value="1"/>
</dbReference>
<dbReference type="InterPro" id="IPR031468">
    <property type="entry name" value="SMP_LBD"/>
</dbReference>
<dbReference type="PROSITE" id="PS50081">
    <property type="entry name" value="ZF_DAG_PE_2"/>
    <property type="match status" value="1"/>
</dbReference>
<evidence type="ECO:0000313" key="14">
    <source>
        <dbReference type="Proteomes" id="UP000245119"/>
    </source>
</evidence>
<proteinExistence type="predicted"/>
<comment type="subcellular location">
    <subcellularLocation>
        <location evidence="1">Membrane</location>
    </subcellularLocation>
</comment>
<evidence type="ECO:0008006" key="15">
    <source>
        <dbReference type="Google" id="ProtNLM"/>
    </source>
</evidence>
<accession>A0A2T7PLH9</accession>
<dbReference type="OMA" id="HIALECM"/>
<evidence type="ECO:0000256" key="9">
    <source>
        <dbReference type="SAM" id="Phobius"/>
    </source>
</evidence>
<dbReference type="GO" id="GO:1990456">
    <property type="term" value="P:mitochondrion-endoplasmic reticulum membrane tethering"/>
    <property type="evidence" value="ECO:0007669"/>
    <property type="project" value="InterPro"/>
</dbReference>
<reference evidence="13 14" key="1">
    <citation type="submission" date="2018-04" db="EMBL/GenBank/DDBJ databases">
        <title>The genome of golden apple snail Pomacea canaliculata provides insight into stress tolerance and invasive adaptation.</title>
        <authorList>
            <person name="Liu C."/>
            <person name="Liu B."/>
            <person name="Ren Y."/>
            <person name="Zhang Y."/>
            <person name="Wang H."/>
            <person name="Li S."/>
            <person name="Jiang F."/>
            <person name="Yin L."/>
            <person name="Zhang G."/>
            <person name="Qian W."/>
            <person name="Fan W."/>
        </authorList>
    </citation>
    <scope>NUCLEOTIDE SEQUENCE [LARGE SCALE GENOMIC DNA]</scope>
    <source>
        <strain evidence="13">SZHN2017</strain>
        <tissue evidence="13">Muscle</tissue>
    </source>
</reference>
<dbReference type="PROSITE" id="PS50106">
    <property type="entry name" value="PDZ"/>
    <property type="match status" value="1"/>
</dbReference>
<dbReference type="InterPro" id="IPR039275">
    <property type="entry name" value="PDZD8"/>
</dbReference>
<feature type="compositionally biased region" description="Basic and acidic residues" evidence="8">
    <location>
        <begin position="898"/>
        <end position="908"/>
    </location>
</feature>
<dbReference type="GO" id="GO:0046872">
    <property type="term" value="F:metal ion binding"/>
    <property type="evidence" value="ECO:0007669"/>
    <property type="project" value="UniProtKB-KW"/>
</dbReference>
<dbReference type="GO" id="GO:0051560">
    <property type="term" value="P:mitochondrial calcium ion homeostasis"/>
    <property type="evidence" value="ECO:0007669"/>
    <property type="project" value="InterPro"/>
</dbReference>
<dbReference type="Gene3D" id="2.60.40.150">
    <property type="entry name" value="C2 domain"/>
    <property type="match status" value="1"/>
</dbReference>
<dbReference type="SMART" id="SM00109">
    <property type="entry name" value="C1"/>
    <property type="match status" value="1"/>
</dbReference>
<feature type="transmembrane region" description="Helical" evidence="9">
    <location>
        <begin position="7"/>
        <end position="29"/>
    </location>
</feature>
<dbReference type="PANTHER" id="PTHR21519:SF1">
    <property type="entry name" value="PDZ DOMAIN-CONTAINING PROTEIN 8"/>
    <property type="match status" value="1"/>
</dbReference>